<evidence type="ECO:0000313" key="1">
    <source>
        <dbReference type="EMBL" id="ACN31959.1"/>
    </source>
</evidence>
<organism evidence="1">
    <name type="scientific">Zea mays</name>
    <name type="common">Maize</name>
    <dbReference type="NCBI Taxonomy" id="4577"/>
    <lineage>
        <taxon>Eukaryota</taxon>
        <taxon>Viridiplantae</taxon>
        <taxon>Streptophyta</taxon>
        <taxon>Embryophyta</taxon>
        <taxon>Tracheophyta</taxon>
        <taxon>Spermatophyta</taxon>
        <taxon>Magnoliopsida</taxon>
        <taxon>Liliopsida</taxon>
        <taxon>Poales</taxon>
        <taxon>Poaceae</taxon>
        <taxon>PACMAD clade</taxon>
        <taxon>Panicoideae</taxon>
        <taxon>Andropogonodae</taxon>
        <taxon>Andropogoneae</taxon>
        <taxon>Tripsacinae</taxon>
        <taxon>Zea</taxon>
    </lineage>
</organism>
<proteinExistence type="evidence at transcript level"/>
<accession>C0PCR4</accession>
<dbReference type="AlphaFoldDB" id="C0PCR4"/>
<dbReference type="EMBL" id="BT066083">
    <property type="protein sequence ID" value="ACN31959.1"/>
    <property type="molecule type" value="mRNA"/>
</dbReference>
<reference evidence="1" key="1">
    <citation type="journal article" date="2009" name="PLoS Genet.">
        <title>Sequencing, mapping, and analysis of 27,455 maize full-length cDNAs.</title>
        <authorList>
            <person name="Soderlund C."/>
            <person name="Descour A."/>
            <person name="Kudrna D."/>
            <person name="Bomhoff M."/>
            <person name="Boyd L."/>
            <person name="Currie J."/>
            <person name="Angelova A."/>
            <person name="Collura K."/>
            <person name="Wissotski M."/>
            <person name="Ashley E."/>
            <person name="Morrow D."/>
            <person name="Fernandes J."/>
            <person name="Walbot V."/>
            <person name="Yu Y."/>
        </authorList>
    </citation>
    <scope>NUCLEOTIDE SEQUENCE</scope>
    <source>
        <strain evidence="1">B73</strain>
    </source>
</reference>
<name>C0PCR4_MAIZE</name>
<sequence length="56" mass="6578">MTRTWPFGSCSSSLQPPTAEAYRHRVRHLHQFQADRGQLEHHMVDKWIFGPAQYPS</sequence>
<protein>
    <submittedName>
        <fullName evidence="1">Uncharacterized protein</fullName>
    </submittedName>
</protein>